<dbReference type="OrthoDB" id="7011692at2"/>
<dbReference type="GO" id="GO:0005886">
    <property type="term" value="C:plasma membrane"/>
    <property type="evidence" value="ECO:0007669"/>
    <property type="project" value="UniProtKB-SubCell"/>
</dbReference>
<feature type="transmembrane region" description="Helical" evidence="6">
    <location>
        <begin position="347"/>
        <end position="369"/>
    </location>
</feature>
<keyword evidence="2" id="KW-1003">Cell membrane</keyword>
<evidence type="ECO:0000256" key="4">
    <source>
        <dbReference type="ARBA" id="ARBA00022989"/>
    </source>
</evidence>
<evidence type="ECO:0000313" key="8">
    <source>
        <dbReference type="Proteomes" id="UP000268623"/>
    </source>
</evidence>
<feature type="transmembrane region" description="Helical" evidence="6">
    <location>
        <begin position="402"/>
        <end position="422"/>
    </location>
</feature>
<proteinExistence type="predicted"/>
<sequence>MLTRIGASFAAQCLSLALSFTDRFLLVGILLRTWGPDVYADWTILFASVGLLRLAEFGLGIYFGNVWQRTHASGDAVTFRRMVQVSIFCYCLLGCILATIAIAIAFCGNLRQLLSIGSISRNDTIVVFLLLAAVSISGILRGSISQIYRGRGEFARGLFVSSLTMAASLSCAIIAGLLGVTPLGLAVVYVSCDLLAGSAIVVRDISHRHPDLRLRPAKPTATELGDLVEHAKWYAVQQGAPVAWLQMPVLLLGGLGVDGSALVSFVILRTLTNTARQLAMMASLSVGVEIAPAFHRGNREHTAGHLSTVATTLAALTGALTVAMALLTKDFVELWTGRRDLFDAATLFWLVAAAVIATPAVPLGTLFMLSNRPKPAALANLVQLGIGIVFCATLTGRFGAGGAAAGLALGEAAASGILLPVLAQRHFGIDAPRYMVACMRAFVASAIWCGLAGGLAVMLIGSSTPATFVVCTAFWGLFGLAPAITMSLTRSLRNRLKHALVTATTRLLRRWDPTMRHRP</sequence>
<evidence type="ECO:0000313" key="7">
    <source>
        <dbReference type="EMBL" id="RNJ48684.1"/>
    </source>
</evidence>
<feature type="transmembrane region" description="Helical" evidence="6">
    <location>
        <begin position="376"/>
        <end position="396"/>
    </location>
</feature>
<dbReference type="Proteomes" id="UP000268623">
    <property type="component" value="Unassembled WGS sequence"/>
</dbReference>
<reference evidence="7 8" key="1">
    <citation type="submission" date="2018-08" db="EMBL/GenBank/DDBJ databases">
        <title>Genome sequence of Methylocystis hirsuta CSC1, a methanotroph able to accumulate PHAs.</title>
        <authorList>
            <person name="Bordel S."/>
            <person name="Rodriguez E."/>
            <person name="Gancedo J."/>
            <person name="Munoz R."/>
        </authorList>
    </citation>
    <scope>NUCLEOTIDE SEQUENCE [LARGE SCALE GENOMIC DNA]</scope>
    <source>
        <strain evidence="7 8">CSC1</strain>
    </source>
</reference>
<keyword evidence="4 6" id="KW-1133">Transmembrane helix</keyword>
<name>A0A3M9XKW1_9HYPH</name>
<feature type="transmembrane region" description="Helical" evidence="6">
    <location>
        <begin position="85"/>
        <end position="105"/>
    </location>
</feature>
<keyword evidence="5 6" id="KW-0472">Membrane</keyword>
<feature type="transmembrane region" description="Helical" evidence="6">
    <location>
        <begin position="125"/>
        <end position="144"/>
    </location>
</feature>
<dbReference type="PANTHER" id="PTHR30250:SF26">
    <property type="entry name" value="PSMA PROTEIN"/>
    <property type="match status" value="1"/>
</dbReference>
<dbReference type="InterPro" id="IPR050833">
    <property type="entry name" value="Poly_Biosynth_Transport"/>
</dbReference>
<dbReference type="PANTHER" id="PTHR30250">
    <property type="entry name" value="PST FAMILY PREDICTED COLANIC ACID TRANSPORTER"/>
    <property type="match status" value="1"/>
</dbReference>
<feature type="transmembrane region" description="Helical" evidence="6">
    <location>
        <begin position="434"/>
        <end position="460"/>
    </location>
</feature>
<dbReference type="AlphaFoldDB" id="A0A3M9XKW1"/>
<feature type="transmembrane region" description="Helical" evidence="6">
    <location>
        <begin position="156"/>
        <end position="180"/>
    </location>
</feature>
<evidence type="ECO:0008006" key="9">
    <source>
        <dbReference type="Google" id="ProtNLM"/>
    </source>
</evidence>
<evidence type="ECO:0000256" key="2">
    <source>
        <dbReference type="ARBA" id="ARBA00022475"/>
    </source>
</evidence>
<feature type="transmembrane region" description="Helical" evidence="6">
    <location>
        <begin position="43"/>
        <end position="64"/>
    </location>
</feature>
<dbReference type="RefSeq" id="WP_123174681.1">
    <property type="nucleotide sequence ID" value="NZ_QWDD01000001.1"/>
</dbReference>
<feature type="transmembrane region" description="Helical" evidence="6">
    <location>
        <begin position="306"/>
        <end position="327"/>
    </location>
</feature>
<comment type="subcellular location">
    <subcellularLocation>
        <location evidence="1">Cell membrane</location>
        <topology evidence="1">Multi-pass membrane protein</topology>
    </subcellularLocation>
</comment>
<keyword evidence="3 6" id="KW-0812">Transmembrane</keyword>
<accession>A0A3M9XKW1</accession>
<protein>
    <recommendedName>
        <fullName evidence="9">Lipopolysaccharide biosynthesis protein</fullName>
    </recommendedName>
</protein>
<gene>
    <name evidence="7" type="ORF">D1O30_02590</name>
</gene>
<keyword evidence="8" id="KW-1185">Reference proteome</keyword>
<evidence type="ECO:0000256" key="5">
    <source>
        <dbReference type="ARBA" id="ARBA00023136"/>
    </source>
</evidence>
<organism evidence="7 8">
    <name type="scientific">Methylocystis hirsuta</name>
    <dbReference type="NCBI Taxonomy" id="369798"/>
    <lineage>
        <taxon>Bacteria</taxon>
        <taxon>Pseudomonadati</taxon>
        <taxon>Pseudomonadota</taxon>
        <taxon>Alphaproteobacteria</taxon>
        <taxon>Hyphomicrobiales</taxon>
        <taxon>Methylocystaceae</taxon>
        <taxon>Methylocystis</taxon>
    </lineage>
</organism>
<feature type="transmembrane region" description="Helical" evidence="6">
    <location>
        <begin position="249"/>
        <end position="268"/>
    </location>
</feature>
<comment type="caution">
    <text evidence="7">The sequence shown here is derived from an EMBL/GenBank/DDBJ whole genome shotgun (WGS) entry which is preliminary data.</text>
</comment>
<dbReference type="EMBL" id="QWDD01000001">
    <property type="protein sequence ID" value="RNJ48684.1"/>
    <property type="molecule type" value="Genomic_DNA"/>
</dbReference>
<feature type="transmembrane region" description="Helical" evidence="6">
    <location>
        <begin position="466"/>
        <end position="488"/>
    </location>
</feature>
<evidence type="ECO:0000256" key="3">
    <source>
        <dbReference type="ARBA" id="ARBA00022692"/>
    </source>
</evidence>
<evidence type="ECO:0000256" key="6">
    <source>
        <dbReference type="SAM" id="Phobius"/>
    </source>
</evidence>
<evidence type="ECO:0000256" key="1">
    <source>
        <dbReference type="ARBA" id="ARBA00004651"/>
    </source>
</evidence>